<dbReference type="PANTHER" id="PTHR46539:SF1">
    <property type="entry name" value="E3 UBIQUITIN-PROTEIN LIGASE ATL42"/>
    <property type="match status" value="1"/>
</dbReference>
<dbReference type="InterPro" id="IPR001841">
    <property type="entry name" value="Znf_RING"/>
</dbReference>
<dbReference type="Gene3D" id="3.30.40.10">
    <property type="entry name" value="Zinc/RING finger domain, C3HC4 (zinc finger)"/>
    <property type="match status" value="1"/>
</dbReference>
<gene>
    <name evidence="13" type="ORF">AMATHDRAFT_142301</name>
</gene>
<dbReference type="STRING" id="703135.A0A2A9NLS7"/>
<feature type="chain" id="PRO_5012292692" description="RING-type domain-containing protein" evidence="11">
    <location>
        <begin position="21"/>
        <end position="577"/>
    </location>
</feature>
<evidence type="ECO:0000256" key="5">
    <source>
        <dbReference type="ARBA" id="ARBA00022833"/>
    </source>
</evidence>
<feature type="compositionally biased region" description="Polar residues" evidence="9">
    <location>
        <begin position="384"/>
        <end position="401"/>
    </location>
</feature>
<dbReference type="Pfam" id="PF13639">
    <property type="entry name" value="zf-RING_2"/>
    <property type="match status" value="1"/>
</dbReference>
<evidence type="ECO:0000259" key="12">
    <source>
        <dbReference type="PROSITE" id="PS50089"/>
    </source>
</evidence>
<dbReference type="InterPro" id="IPR013083">
    <property type="entry name" value="Znf_RING/FYVE/PHD"/>
</dbReference>
<name>A0A2A9NLS7_9AGAR</name>
<feature type="compositionally biased region" description="Gly residues" evidence="9">
    <location>
        <begin position="237"/>
        <end position="247"/>
    </location>
</feature>
<feature type="region of interest" description="Disordered" evidence="9">
    <location>
        <begin position="545"/>
        <end position="577"/>
    </location>
</feature>
<dbReference type="PANTHER" id="PTHR46539">
    <property type="entry name" value="E3 UBIQUITIN-PROTEIN LIGASE ATL42"/>
    <property type="match status" value="1"/>
</dbReference>
<protein>
    <recommendedName>
        <fullName evidence="12">RING-type domain-containing protein</fullName>
    </recommendedName>
</protein>
<evidence type="ECO:0000256" key="4">
    <source>
        <dbReference type="ARBA" id="ARBA00022771"/>
    </source>
</evidence>
<evidence type="ECO:0000313" key="13">
    <source>
        <dbReference type="EMBL" id="PFH51499.1"/>
    </source>
</evidence>
<dbReference type="SUPFAM" id="SSF57850">
    <property type="entry name" value="RING/U-box"/>
    <property type="match status" value="1"/>
</dbReference>
<dbReference type="OrthoDB" id="8062037at2759"/>
<evidence type="ECO:0000256" key="10">
    <source>
        <dbReference type="SAM" id="Phobius"/>
    </source>
</evidence>
<dbReference type="PROSITE" id="PS50089">
    <property type="entry name" value="ZF_RING_2"/>
    <property type="match status" value="1"/>
</dbReference>
<evidence type="ECO:0000256" key="3">
    <source>
        <dbReference type="ARBA" id="ARBA00022723"/>
    </source>
</evidence>
<evidence type="ECO:0000256" key="11">
    <source>
        <dbReference type="SAM" id="SignalP"/>
    </source>
</evidence>
<dbReference type="SMART" id="SM00184">
    <property type="entry name" value="RING"/>
    <property type="match status" value="1"/>
</dbReference>
<keyword evidence="14" id="KW-1185">Reference proteome</keyword>
<dbReference type="AlphaFoldDB" id="A0A2A9NLS7"/>
<evidence type="ECO:0000256" key="6">
    <source>
        <dbReference type="ARBA" id="ARBA00022989"/>
    </source>
</evidence>
<accession>A0A2A9NLS7</accession>
<feature type="signal peptide" evidence="11">
    <location>
        <begin position="1"/>
        <end position="20"/>
    </location>
</feature>
<keyword evidence="3" id="KW-0479">Metal-binding</keyword>
<keyword evidence="6 10" id="KW-1133">Transmembrane helix</keyword>
<evidence type="ECO:0000256" key="8">
    <source>
        <dbReference type="PROSITE-ProRule" id="PRU00175"/>
    </source>
</evidence>
<keyword evidence="2 10" id="KW-0812">Transmembrane</keyword>
<dbReference type="GO" id="GO:0016020">
    <property type="term" value="C:membrane"/>
    <property type="evidence" value="ECO:0007669"/>
    <property type="project" value="UniProtKB-SubCell"/>
</dbReference>
<dbReference type="CDD" id="cd16454">
    <property type="entry name" value="RING-H2_PA-TM-RING"/>
    <property type="match status" value="1"/>
</dbReference>
<comment type="subcellular location">
    <subcellularLocation>
        <location evidence="1">Membrane</location>
    </subcellularLocation>
</comment>
<dbReference type="Proteomes" id="UP000242287">
    <property type="component" value="Unassembled WGS sequence"/>
</dbReference>
<reference evidence="13 14" key="1">
    <citation type="submission" date="2014-02" db="EMBL/GenBank/DDBJ databases">
        <title>Transposable element dynamics among asymbiotic and ectomycorrhizal Amanita fungi.</title>
        <authorList>
            <consortium name="DOE Joint Genome Institute"/>
            <person name="Hess J."/>
            <person name="Skrede I."/>
            <person name="Wolfe B."/>
            <person name="LaButti K."/>
            <person name="Ohm R.A."/>
            <person name="Grigoriev I.V."/>
            <person name="Pringle A."/>
        </authorList>
    </citation>
    <scope>NUCLEOTIDE SEQUENCE [LARGE SCALE GENOMIC DNA]</scope>
    <source>
        <strain evidence="13 14">SKay4041</strain>
    </source>
</reference>
<feature type="transmembrane region" description="Helical" evidence="10">
    <location>
        <begin position="260"/>
        <end position="285"/>
    </location>
</feature>
<keyword evidence="11" id="KW-0732">Signal</keyword>
<evidence type="ECO:0000256" key="1">
    <source>
        <dbReference type="ARBA" id="ARBA00004370"/>
    </source>
</evidence>
<evidence type="ECO:0000313" key="14">
    <source>
        <dbReference type="Proteomes" id="UP000242287"/>
    </source>
</evidence>
<evidence type="ECO:0000256" key="2">
    <source>
        <dbReference type="ARBA" id="ARBA00022692"/>
    </source>
</evidence>
<feature type="region of interest" description="Disordered" evidence="9">
    <location>
        <begin position="507"/>
        <end position="529"/>
    </location>
</feature>
<sequence length="577" mass="63303">MIYLYVALILLTGFAFIAQAYVPAQPTNSSRVAIDGGLNVTDISKLQLQWYLNGFVSSYVENVSYQLVGLEGRGISKGALVHFSEAFVKPDTPTTNTPWIAMVSCDANATNASMEVDVFTLARDKGAKAAASKRSHLLYSLYSLACVINPEYADPETFDQVFDIFSTQSLTSAHLIEYQFGQSGEANTTLYKSYDSRRLNDSEAVINATIELGYPVAPGYLYAVLRAYNATDDPSGTAGGSSEGNGVGSSNNSKSPNTSLAMIILYAITGCVSALFCVVIISGAVRAIRHPERYGPRARFGGDGSPQSRARGLTRAILDTFPVVKFGGPTQDPDTNKDVEAVPPNSSHVELKRRKASDAVLFPTAAQDLSPTTELEQRKENRSAIESTPRQGDTGSSTFPSASMPIDGPVPRSEKQCVSESSHLGSRSPRPATDSRQQNDLMPESIGTETCPICIIDFEEGDDIRILPCEGKHKFHQSCVDQWLLELSSSCPICRHDFHVLETMMTRDSDDEDVDPRESQRMSRIPSNRITPTVNRLSRYLRFASRRRDRRRREREDDSDPTDPYLPPPPESLTHGV</sequence>
<keyword evidence="7 10" id="KW-0472">Membrane</keyword>
<feature type="domain" description="RING-type" evidence="12">
    <location>
        <begin position="451"/>
        <end position="495"/>
    </location>
</feature>
<proteinExistence type="predicted"/>
<keyword evidence="4 8" id="KW-0863">Zinc-finger</keyword>
<dbReference type="GO" id="GO:0008270">
    <property type="term" value="F:zinc ion binding"/>
    <property type="evidence" value="ECO:0007669"/>
    <property type="project" value="UniProtKB-KW"/>
</dbReference>
<feature type="region of interest" description="Disordered" evidence="9">
    <location>
        <begin position="234"/>
        <end position="254"/>
    </location>
</feature>
<keyword evidence="5" id="KW-0862">Zinc</keyword>
<feature type="region of interest" description="Disordered" evidence="9">
    <location>
        <begin position="324"/>
        <end position="444"/>
    </location>
</feature>
<evidence type="ECO:0000256" key="7">
    <source>
        <dbReference type="ARBA" id="ARBA00023136"/>
    </source>
</evidence>
<organism evidence="13 14">
    <name type="scientific">Amanita thiersii Skay4041</name>
    <dbReference type="NCBI Taxonomy" id="703135"/>
    <lineage>
        <taxon>Eukaryota</taxon>
        <taxon>Fungi</taxon>
        <taxon>Dikarya</taxon>
        <taxon>Basidiomycota</taxon>
        <taxon>Agaricomycotina</taxon>
        <taxon>Agaricomycetes</taxon>
        <taxon>Agaricomycetidae</taxon>
        <taxon>Agaricales</taxon>
        <taxon>Pluteineae</taxon>
        <taxon>Amanitaceae</taxon>
        <taxon>Amanita</taxon>
    </lineage>
</organism>
<dbReference type="EMBL" id="KZ301987">
    <property type="protein sequence ID" value="PFH51499.1"/>
    <property type="molecule type" value="Genomic_DNA"/>
</dbReference>
<evidence type="ECO:0000256" key="9">
    <source>
        <dbReference type="SAM" id="MobiDB-lite"/>
    </source>
</evidence>